<keyword evidence="4 6" id="KW-0472">Membrane</keyword>
<feature type="transmembrane region" description="Helical" evidence="6">
    <location>
        <begin position="59"/>
        <end position="77"/>
    </location>
</feature>
<feature type="compositionally biased region" description="Basic and acidic residues" evidence="5">
    <location>
        <begin position="362"/>
        <end position="379"/>
    </location>
</feature>
<dbReference type="InterPro" id="IPR050186">
    <property type="entry name" value="TPT_transporter"/>
</dbReference>
<feature type="transmembrane region" description="Helical" evidence="6">
    <location>
        <begin position="150"/>
        <end position="169"/>
    </location>
</feature>
<keyword evidence="9" id="KW-1185">Reference proteome</keyword>
<evidence type="ECO:0000256" key="1">
    <source>
        <dbReference type="ARBA" id="ARBA00004141"/>
    </source>
</evidence>
<evidence type="ECO:0000256" key="4">
    <source>
        <dbReference type="ARBA" id="ARBA00023136"/>
    </source>
</evidence>
<dbReference type="SUPFAM" id="SSF103481">
    <property type="entry name" value="Multidrug resistance efflux transporter EmrE"/>
    <property type="match status" value="1"/>
</dbReference>
<evidence type="ECO:0000256" key="3">
    <source>
        <dbReference type="ARBA" id="ARBA00022989"/>
    </source>
</evidence>
<feature type="transmembrane region" description="Helical" evidence="6">
    <location>
        <begin position="123"/>
        <end position="143"/>
    </location>
</feature>
<dbReference type="EMBL" id="CALNXI010000047">
    <property type="protein sequence ID" value="CAH3016734.1"/>
    <property type="molecule type" value="Genomic_DNA"/>
</dbReference>
<feature type="transmembrane region" description="Helical" evidence="6">
    <location>
        <begin position="12"/>
        <end position="39"/>
    </location>
</feature>
<reference evidence="8 9" key="1">
    <citation type="submission" date="2022-05" db="EMBL/GenBank/DDBJ databases">
        <authorList>
            <consortium name="Genoscope - CEA"/>
            <person name="William W."/>
        </authorList>
    </citation>
    <scope>NUCLEOTIDE SEQUENCE [LARGE SCALE GENOMIC DNA]</scope>
</reference>
<evidence type="ECO:0000313" key="8">
    <source>
        <dbReference type="EMBL" id="CAH3016734.1"/>
    </source>
</evidence>
<feature type="region of interest" description="Disordered" evidence="5">
    <location>
        <begin position="345"/>
        <end position="405"/>
    </location>
</feature>
<proteinExistence type="predicted"/>
<feature type="transmembrane region" description="Helical" evidence="6">
    <location>
        <begin position="207"/>
        <end position="227"/>
    </location>
</feature>
<evidence type="ECO:0000256" key="5">
    <source>
        <dbReference type="SAM" id="MobiDB-lite"/>
    </source>
</evidence>
<keyword evidence="2 6" id="KW-0812">Transmembrane</keyword>
<evidence type="ECO:0000313" key="9">
    <source>
        <dbReference type="Proteomes" id="UP001159427"/>
    </source>
</evidence>
<name>A0ABN8LHZ3_9CNID</name>
<accession>A0ABN8LHZ3</accession>
<dbReference type="InterPro" id="IPR004853">
    <property type="entry name" value="Sugar_P_trans_dom"/>
</dbReference>
<evidence type="ECO:0000256" key="2">
    <source>
        <dbReference type="ARBA" id="ARBA00022692"/>
    </source>
</evidence>
<evidence type="ECO:0000256" key="6">
    <source>
        <dbReference type="SAM" id="Phobius"/>
    </source>
</evidence>
<feature type="transmembrane region" description="Helical" evidence="6">
    <location>
        <begin position="300"/>
        <end position="320"/>
    </location>
</feature>
<feature type="transmembrane region" description="Helical" evidence="6">
    <location>
        <begin position="247"/>
        <end position="266"/>
    </location>
</feature>
<sequence>MTVPRNGKRRRIFYDLAAAFEDLYFTKAFGPGILAALFYGLVSGSMSFVNKIVLTSYSYHFPNVMMLAQVVVTSVILEGGRLLGFSSMLKYTLERGRMFFFPSICFALHTTLALRALDDLSIPMYNVLRRLLPLSSLLFACCMLKKKPSIMVVTAVVLVVLGCIIAGFGDLEFSALAYIYALASVVCQSFYLTYIQKTGVEKGFCTLTVLHTNCVNCIPLLFLYTIFNNELLAAFIFDGYDTLAFQAALFLDVSMGCLLSYSLFLCTTMNSALTTSLVGVVKGVSTTIIGFFTFGGVPVTALTIIGIFLNTLGGAQYTYAKYAEKMTSEIEKHFHKHTIKVKPVTSDEHKVKSKNGLVGSSERGHEDKPVNGFVHKAEVVIDVDDGQTQSSSDSGSTSGSEMSIE</sequence>
<dbReference type="Proteomes" id="UP001159427">
    <property type="component" value="Unassembled WGS sequence"/>
</dbReference>
<feature type="domain" description="Sugar phosphate transporter" evidence="7">
    <location>
        <begin position="36"/>
        <end position="317"/>
    </location>
</feature>
<gene>
    <name evidence="8" type="ORF">PEVE_00032315</name>
</gene>
<keyword evidence="3 6" id="KW-1133">Transmembrane helix</keyword>
<comment type="caution">
    <text evidence="8">The sequence shown here is derived from an EMBL/GenBank/DDBJ whole genome shotgun (WGS) entry which is preliminary data.</text>
</comment>
<dbReference type="PANTHER" id="PTHR11132">
    <property type="entry name" value="SOLUTE CARRIER FAMILY 35"/>
    <property type="match status" value="1"/>
</dbReference>
<feature type="transmembrane region" description="Helical" evidence="6">
    <location>
        <begin position="98"/>
        <end position="117"/>
    </location>
</feature>
<evidence type="ECO:0000259" key="7">
    <source>
        <dbReference type="Pfam" id="PF03151"/>
    </source>
</evidence>
<feature type="transmembrane region" description="Helical" evidence="6">
    <location>
        <begin position="273"/>
        <end position="294"/>
    </location>
</feature>
<dbReference type="Pfam" id="PF03151">
    <property type="entry name" value="TPT"/>
    <property type="match status" value="1"/>
</dbReference>
<feature type="transmembrane region" description="Helical" evidence="6">
    <location>
        <begin position="175"/>
        <end position="195"/>
    </location>
</feature>
<dbReference type="InterPro" id="IPR037185">
    <property type="entry name" value="EmrE-like"/>
</dbReference>
<comment type="subcellular location">
    <subcellularLocation>
        <location evidence="1">Membrane</location>
        <topology evidence="1">Multi-pass membrane protein</topology>
    </subcellularLocation>
</comment>
<feature type="compositionally biased region" description="Low complexity" evidence="5">
    <location>
        <begin position="386"/>
        <end position="405"/>
    </location>
</feature>
<protein>
    <recommendedName>
        <fullName evidence="7">Sugar phosphate transporter domain-containing protein</fullName>
    </recommendedName>
</protein>
<organism evidence="8 9">
    <name type="scientific">Porites evermanni</name>
    <dbReference type="NCBI Taxonomy" id="104178"/>
    <lineage>
        <taxon>Eukaryota</taxon>
        <taxon>Metazoa</taxon>
        <taxon>Cnidaria</taxon>
        <taxon>Anthozoa</taxon>
        <taxon>Hexacorallia</taxon>
        <taxon>Scleractinia</taxon>
        <taxon>Fungiina</taxon>
        <taxon>Poritidae</taxon>
        <taxon>Porites</taxon>
    </lineage>
</organism>